<dbReference type="PATRIC" id="fig|1305731.5.peg.541"/>
<reference evidence="1 2" key="1">
    <citation type="submission" date="2015-09" db="EMBL/GenBank/DDBJ databases">
        <title>Identification and resolution of microdiversity through metagenomic sequencing of parallel consortia.</title>
        <authorList>
            <person name="Nelson W.C."/>
            <person name="Romine M.F."/>
            <person name="Lindemann S.R."/>
        </authorList>
    </citation>
    <scope>NUCLEOTIDE SEQUENCE [LARGE SCALE GENOMIC DNA]</scope>
    <source>
        <strain evidence="1">HL-55</strain>
    </source>
</reference>
<sequence length="59" mass="6684">MNNGKLLIVDLEAIHLLESRLSPEGVPQSVHNMEIIDFGCSVNDARNKVRLLPCIDWRL</sequence>
<name>A0A0P7ZGS0_9GAMM</name>
<protein>
    <submittedName>
        <fullName evidence="1">Uncharacterized protein</fullName>
    </submittedName>
</protein>
<gene>
    <name evidence="1" type="ORF">HLUCCX14_10455</name>
</gene>
<dbReference type="STRING" id="1305731.GCA_000934705_00691"/>
<comment type="caution">
    <text evidence="1">The sequence shown here is derived from an EMBL/GenBank/DDBJ whole genome shotgun (WGS) entry which is preliminary data.</text>
</comment>
<evidence type="ECO:0000313" key="2">
    <source>
        <dbReference type="Proteomes" id="UP000050416"/>
    </source>
</evidence>
<accession>A0A0P7ZGS0</accession>
<evidence type="ECO:0000313" key="1">
    <source>
        <dbReference type="EMBL" id="KPQ28551.1"/>
    </source>
</evidence>
<dbReference type="EMBL" id="LJZQ01000014">
    <property type="protein sequence ID" value="KPQ28551.1"/>
    <property type="molecule type" value="Genomic_DNA"/>
</dbReference>
<dbReference type="Proteomes" id="UP000050416">
    <property type="component" value="Unassembled WGS sequence"/>
</dbReference>
<proteinExistence type="predicted"/>
<dbReference type="AlphaFoldDB" id="A0A0P7ZGS0"/>
<organism evidence="1 2">
    <name type="scientific">Marinobacter excellens HL-55</name>
    <dbReference type="NCBI Taxonomy" id="1305731"/>
    <lineage>
        <taxon>Bacteria</taxon>
        <taxon>Pseudomonadati</taxon>
        <taxon>Pseudomonadota</taxon>
        <taxon>Gammaproteobacteria</taxon>
        <taxon>Pseudomonadales</taxon>
        <taxon>Marinobacteraceae</taxon>
        <taxon>Marinobacter</taxon>
    </lineage>
</organism>